<dbReference type="Proteomes" id="UP001212217">
    <property type="component" value="Unassembled WGS sequence"/>
</dbReference>
<dbReference type="InterPro" id="IPR005119">
    <property type="entry name" value="LysR_subst-bd"/>
</dbReference>
<name>A0AAW6B6X8_9BACL</name>
<dbReference type="SUPFAM" id="SSF53850">
    <property type="entry name" value="Periplasmic binding protein-like II"/>
    <property type="match status" value="1"/>
</dbReference>
<evidence type="ECO:0000256" key="3">
    <source>
        <dbReference type="ARBA" id="ARBA00023125"/>
    </source>
</evidence>
<evidence type="ECO:0000256" key="1">
    <source>
        <dbReference type="ARBA" id="ARBA00009437"/>
    </source>
</evidence>
<evidence type="ECO:0000259" key="5">
    <source>
        <dbReference type="PROSITE" id="PS50931"/>
    </source>
</evidence>
<dbReference type="Gene3D" id="1.10.10.10">
    <property type="entry name" value="Winged helix-like DNA-binding domain superfamily/Winged helix DNA-binding domain"/>
    <property type="match status" value="1"/>
</dbReference>
<dbReference type="EMBL" id="JAQMFS010000064">
    <property type="protein sequence ID" value="MDB6186200.1"/>
    <property type="molecule type" value="Genomic_DNA"/>
</dbReference>
<dbReference type="InterPro" id="IPR050950">
    <property type="entry name" value="HTH-type_LysR_regulators"/>
</dbReference>
<gene>
    <name evidence="6" type="ORF">PNO30_05295</name>
</gene>
<dbReference type="Gene3D" id="3.40.190.290">
    <property type="match status" value="1"/>
</dbReference>
<dbReference type="PANTHER" id="PTHR30419:SF28">
    <property type="entry name" value="HTH-TYPE TRANSCRIPTIONAL REGULATOR BSDA"/>
    <property type="match status" value="1"/>
</dbReference>
<comment type="caution">
    <text evidence="6">The sequence shown here is derived from an EMBL/GenBank/DDBJ whole genome shotgun (WGS) entry which is preliminary data.</text>
</comment>
<keyword evidence="3" id="KW-0238">DNA-binding</keyword>
<evidence type="ECO:0000313" key="6">
    <source>
        <dbReference type="EMBL" id="MDB6186200.1"/>
    </source>
</evidence>
<dbReference type="Pfam" id="PF00126">
    <property type="entry name" value="HTH_1"/>
    <property type="match status" value="1"/>
</dbReference>
<dbReference type="InterPro" id="IPR000847">
    <property type="entry name" value="LysR_HTH_N"/>
</dbReference>
<dbReference type="RefSeq" id="WP_271987422.1">
    <property type="nucleotide sequence ID" value="NZ_JAQMFS010000064.1"/>
</dbReference>
<dbReference type="InterPro" id="IPR036388">
    <property type="entry name" value="WH-like_DNA-bd_sf"/>
</dbReference>
<evidence type="ECO:0000313" key="7">
    <source>
        <dbReference type="Proteomes" id="UP001212217"/>
    </source>
</evidence>
<dbReference type="SUPFAM" id="SSF46785">
    <property type="entry name" value="Winged helix' DNA-binding domain"/>
    <property type="match status" value="1"/>
</dbReference>
<sequence>MNISQLEAFVILAENEHMTKTAKQLKTSQPNLSYTISELEKELGVPLFKKTGRNIKLTKYGKIFYEHASSALIRLNQASSLIQEELNPYSGKINFGFVYTAGSEIAPLLTRLFLEQADNKDIKFSFSLGNSFQLLNNLNDETIDIAITSFVENVDNIQFEKLIEQNIYLVVPLDHPLAKKDGVFLKETKDYPYVYFDENSGLRPYLDNLTKSLKFKPNITIEANEDHTLLGFVSENHGITIMPKIKGISSYPVKVLEILDKHEPRWLYIATRKDGFITPGALRFKEFCLNHFNK</sequence>
<accession>A0AAW6B6X8</accession>
<dbReference type="PANTHER" id="PTHR30419">
    <property type="entry name" value="HTH-TYPE TRANSCRIPTIONAL REGULATOR YBHD"/>
    <property type="match status" value="1"/>
</dbReference>
<dbReference type="PRINTS" id="PR00039">
    <property type="entry name" value="HTHLYSR"/>
</dbReference>
<keyword evidence="4" id="KW-0804">Transcription</keyword>
<comment type="similarity">
    <text evidence="1">Belongs to the LysR transcriptional regulatory family.</text>
</comment>
<evidence type="ECO:0000256" key="4">
    <source>
        <dbReference type="ARBA" id="ARBA00023163"/>
    </source>
</evidence>
<dbReference type="InterPro" id="IPR036390">
    <property type="entry name" value="WH_DNA-bd_sf"/>
</dbReference>
<dbReference type="FunFam" id="1.10.10.10:FF:000001">
    <property type="entry name" value="LysR family transcriptional regulator"/>
    <property type="match status" value="1"/>
</dbReference>
<reference evidence="6" key="1">
    <citation type="submission" date="2023-08" db="EMBL/GenBank/DDBJ databases">
        <title>Dental plaque isolates bound by oral lectin ZG16B.</title>
        <authorList>
            <person name="Ghosh S."/>
        </authorList>
    </citation>
    <scope>NUCLEOTIDE SEQUENCE</scope>
    <source>
        <strain evidence="6">DP3_5B</strain>
    </source>
</reference>
<dbReference type="PROSITE" id="PS50931">
    <property type="entry name" value="HTH_LYSR"/>
    <property type="match status" value="1"/>
</dbReference>
<organism evidence="6 7">
    <name type="scientific">Gemella haemolysans</name>
    <dbReference type="NCBI Taxonomy" id="1379"/>
    <lineage>
        <taxon>Bacteria</taxon>
        <taxon>Bacillati</taxon>
        <taxon>Bacillota</taxon>
        <taxon>Bacilli</taxon>
        <taxon>Bacillales</taxon>
        <taxon>Gemellaceae</taxon>
        <taxon>Gemella</taxon>
    </lineage>
</organism>
<dbReference type="GO" id="GO:0003700">
    <property type="term" value="F:DNA-binding transcription factor activity"/>
    <property type="evidence" value="ECO:0007669"/>
    <property type="project" value="InterPro"/>
</dbReference>
<keyword evidence="2" id="KW-0805">Transcription regulation</keyword>
<feature type="domain" description="HTH lysR-type" evidence="5">
    <location>
        <begin position="1"/>
        <end position="58"/>
    </location>
</feature>
<dbReference type="GO" id="GO:0005829">
    <property type="term" value="C:cytosol"/>
    <property type="evidence" value="ECO:0007669"/>
    <property type="project" value="TreeGrafter"/>
</dbReference>
<dbReference type="Pfam" id="PF03466">
    <property type="entry name" value="LysR_substrate"/>
    <property type="match status" value="1"/>
</dbReference>
<dbReference type="GO" id="GO:0003677">
    <property type="term" value="F:DNA binding"/>
    <property type="evidence" value="ECO:0007669"/>
    <property type="project" value="UniProtKB-KW"/>
</dbReference>
<dbReference type="AlphaFoldDB" id="A0AAW6B6X8"/>
<evidence type="ECO:0000256" key="2">
    <source>
        <dbReference type="ARBA" id="ARBA00023015"/>
    </source>
</evidence>
<protein>
    <submittedName>
        <fullName evidence="6">LysR family transcriptional regulator</fullName>
    </submittedName>
</protein>
<proteinExistence type="inferred from homology"/>